<dbReference type="Pfam" id="PF04434">
    <property type="entry name" value="SWIM"/>
    <property type="match status" value="1"/>
</dbReference>
<dbReference type="Gene3D" id="3.30.40.10">
    <property type="entry name" value="Zinc/RING finger domain, C3HC4 (zinc finger)"/>
    <property type="match status" value="1"/>
</dbReference>
<dbReference type="OrthoDB" id="2122982at2759"/>
<comment type="caution">
    <text evidence="5">The sequence shown here is derived from an EMBL/GenBank/DDBJ whole genome shotgun (WGS) entry which is preliminary data.</text>
</comment>
<dbReference type="PROSITE" id="PS50089">
    <property type="entry name" value="ZF_RING_2"/>
    <property type="match status" value="1"/>
</dbReference>
<feature type="compositionally biased region" description="Polar residues" evidence="2">
    <location>
        <begin position="1"/>
        <end position="10"/>
    </location>
</feature>
<evidence type="ECO:0000256" key="2">
    <source>
        <dbReference type="SAM" id="MobiDB-lite"/>
    </source>
</evidence>
<sequence length="248" mass="27937">MESVGSNSPPRTRTRTRTQSRPDDPNQADSAQQVADRIIRALEHQLRLLHRDGPHFYILGSTGNVYTVTLAATPSCTCPDRSNPCKHILFILLRVLNLTFDEACVWRRSIRPCELARFLAMPSASDALAGPRARAMFLRLLSGSTQQGRELTEVTVLRQEDVVCPVCLDEMSSGQGVRLVTCGTCGNSVHGECFDRWKRSRGRRGVSCVVCRARWRERRQGEMYVNLSVYVSGEDETVQEMDERFCVD</sequence>
<evidence type="ECO:0000259" key="3">
    <source>
        <dbReference type="PROSITE" id="PS50089"/>
    </source>
</evidence>
<dbReference type="Proteomes" id="UP000623129">
    <property type="component" value="Unassembled WGS sequence"/>
</dbReference>
<dbReference type="PANTHER" id="PTHR21540:SF0">
    <property type="entry name" value="PHD FAMILY PROTEIN"/>
    <property type="match status" value="1"/>
</dbReference>
<keyword evidence="1" id="KW-0479">Metal-binding</keyword>
<dbReference type="PANTHER" id="PTHR21540">
    <property type="entry name" value="RING FINGER AND SWIM DOMAIN-CONTAINING PROTEIN 2"/>
    <property type="match status" value="1"/>
</dbReference>
<dbReference type="GO" id="GO:0008270">
    <property type="term" value="F:zinc ion binding"/>
    <property type="evidence" value="ECO:0007669"/>
    <property type="project" value="UniProtKB-KW"/>
</dbReference>
<organism evidence="5 6">
    <name type="scientific">Carex littledalei</name>
    <dbReference type="NCBI Taxonomy" id="544730"/>
    <lineage>
        <taxon>Eukaryota</taxon>
        <taxon>Viridiplantae</taxon>
        <taxon>Streptophyta</taxon>
        <taxon>Embryophyta</taxon>
        <taxon>Tracheophyta</taxon>
        <taxon>Spermatophyta</taxon>
        <taxon>Magnoliopsida</taxon>
        <taxon>Liliopsida</taxon>
        <taxon>Poales</taxon>
        <taxon>Cyperaceae</taxon>
        <taxon>Cyperoideae</taxon>
        <taxon>Cariceae</taxon>
        <taxon>Carex</taxon>
        <taxon>Carex subgen. Euthyceras</taxon>
    </lineage>
</organism>
<dbReference type="InterPro" id="IPR001841">
    <property type="entry name" value="Znf_RING"/>
</dbReference>
<evidence type="ECO:0000313" key="5">
    <source>
        <dbReference type="EMBL" id="KAF3333364.1"/>
    </source>
</evidence>
<feature type="region of interest" description="Disordered" evidence="2">
    <location>
        <begin position="1"/>
        <end position="33"/>
    </location>
</feature>
<dbReference type="SUPFAM" id="SSF57850">
    <property type="entry name" value="RING/U-box"/>
    <property type="match status" value="1"/>
</dbReference>
<proteinExistence type="predicted"/>
<keyword evidence="5" id="KW-0808">Transferase</keyword>
<keyword evidence="1" id="KW-0863">Zinc-finger</keyword>
<name>A0A833RD00_9POAL</name>
<dbReference type="Pfam" id="PF13639">
    <property type="entry name" value="zf-RING_2"/>
    <property type="match status" value="1"/>
</dbReference>
<keyword evidence="6" id="KW-1185">Reference proteome</keyword>
<dbReference type="InterPro" id="IPR013083">
    <property type="entry name" value="Znf_RING/FYVE/PHD"/>
</dbReference>
<dbReference type="InterPro" id="IPR007527">
    <property type="entry name" value="Znf_SWIM"/>
</dbReference>
<evidence type="ECO:0000256" key="1">
    <source>
        <dbReference type="PROSITE-ProRule" id="PRU00175"/>
    </source>
</evidence>
<dbReference type="AlphaFoldDB" id="A0A833RD00"/>
<dbReference type="GO" id="GO:0016301">
    <property type="term" value="F:kinase activity"/>
    <property type="evidence" value="ECO:0007669"/>
    <property type="project" value="UniProtKB-KW"/>
</dbReference>
<keyword evidence="1" id="KW-0862">Zinc</keyword>
<dbReference type="InterPro" id="IPR039903">
    <property type="entry name" value="Zswim2"/>
</dbReference>
<protein>
    <submittedName>
        <fullName evidence="5">Mitogen-activated protein kinase kinase kinase 1</fullName>
    </submittedName>
</protein>
<evidence type="ECO:0000313" key="6">
    <source>
        <dbReference type="Proteomes" id="UP000623129"/>
    </source>
</evidence>
<dbReference type="PROSITE" id="PS50966">
    <property type="entry name" value="ZF_SWIM"/>
    <property type="match status" value="1"/>
</dbReference>
<feature type="domain" description="SWIM-type" evidence="4">
    <location>
        <begin position="66"/>
        <end position="96"/>
    </location>
</feature>
<gene>
    <name evidence="5" type="ORF">FCM35_KLT01055</name>
</gene>
<accession>A0A833RD00</accession>
<reference evidence="5" key="1">
    <citation type="submission" date="2020-01" db="EMBL/GenBank/DDBJ databases">
        <title>Genome sequence of Kobresia littledalei, the first chromosome-level genome in the family Cyperaceae.</title>
        <authorList>
            <person name="Qu G."/>
        </authorList>
    </citation>
    <scope>NUCLEOTIDE SEQUENCE</scope>
    <source>
        <strain evidence="5">C.B.Clarke</strain>
        <tissue evidence="5">Leaf</tissue>
    </source>
</reference>
<feature type="domain" description="RING-type" evidence="3">
    <location>
        <begin position="164"/>
        <end position="212"/>
    </location>
</feature>
<dbReference type="EMBL" id="SWLB01000010">
    <property type="protein sequence ID" value="KAF3333364.1"/>
    <property type="molecule type" value="Genomic_DNA"/>
</dbReference>
<dbReference type="GO" id="GO:0061630">
    <property type="term" value="F:ubiquitin protein ligase activity"/>
    <property type="evidence" value="ECO:0007669"/>
    <property type="project" value="InterPro"/>
</dbReference>
<evidence type="ECO:0000259" key="4">
    <source>
        <dbReference type="PROSITE" id="PS50966"/>
    </source>
</evidence>
<keyword evidence="5" id="KW-0418">Kinase</keyword>